<dbReference type="Proteomes" id="UP000697107">
    <property type="component" value="Unassembled WGS sequence"/>
</dbReference>
<dbReference type="Proteomes" id="UP000760860">
    <property type="component" value="Unassembled WGS sequence"/>
</dbReference>
<evidence type="ECO:0000313" key="3">
    <source>
        <dbReference type="EMBL" id="KAG2928123.1"/>
    </source>
</evidence>
<dbReference type="VEuPathDB" id="FungiDB:PC110_g14075"/>
<name>A0A8T1CD61_9STRA</name>
<dbReference type="EMBL" id="RCMI01000173">
    <property type="protein sequence ID" value="KAG2928123.1"/>
    <property type="molecule type" value="Genomic_DNA"/>
</dbReference>
<accession>A0A8T1CD61</accession>
<dbReference type="EMBL" id="RCMV01000579">
    <property type="protein sequence ID" value="KAG3215173.1"/>
    <property type="molecule type" value="Genomic_DNA"/>
</dbReference>
<evidence type="ECO:0000313" key="2">
    <source>
        <dbReference type="EMBL" id="KAG2919331.1"/>
    </source>
</evidence>
<dbReference type="Proteomes" id="UP000735874">
    <property type="component" value="Unassembled WGS sequence"/>
</dbReference>
<organism evidence="2 6">
    <name type="scientific">Phytophthora cactorum</name>
    <dbReference type="NCBI Taxonomy" id="29920"/>
    <lineage>
        <taxon>Eukaryota</taxon>
        <taxon>Sar</taxon>
        <taxon>Stramenopiles</taxon>
        <taxon>Oomycota</taxon>
        <taxon>Peronosporomycetes</taxon>
        <taxon>Peronosporales</taxon>
        <taxon>Peronosporaceae</taxon>
        <taxon>Phytophthora</taxon>
    </lineage>
</organism>
<gene>
    <name evidence="1" type="ORF">PC113_g15829</name>
    <name evidence="3" type="ORF">PC115_g7300</name>
    <name evidence="2" type="ORF">PC117_g16806</name>
    <name evidence="4" type="ORF">PC118_g10486</name>
    <name evidence="5" type="ORF">PC129_g13943</name>
</gene>
<evidence type="ECO:0000313" key="5">
    <source>
        <dbReference type="EMBL" id="KAG3215173.1"/>
    </source>
</evidence>
<evidence type="ECO:0000313" key="6">
    <source>
        <dbReference type="Proteomes" id="UP000736787"/>
    </source>
</evidence>
<evidence type="ECO:0000313" key="4">
    <source>
        <dbReference type="EMBL" id="KAG2981630.1"/>
    </source>
</evidence>
<reference evidence="2" key="1">
    <citation type="submission" date="2018-10" db="EMBL/GenBank/DDBJ databases">
        <title>Effector identification in a new, highly contiguous assembly of the strawberry crown rot pathogen Phytophthora cactorum.</title>
        <authorList>
            <person name="Armitage A.D."/>
            <person name="Nellist C.F."/>
            <person name="Bates H."/>
            <person name="Vickerstaff R.J."/>
            <person name="Harrison R.J."/>
        </authorList>
    </citation>
    <scope>NUCLEOTIDE SEQUENCE</scope>
    <source>
        <strain evidence="1">15-7</strain>
        <strain evidence="3">4032</strain>
        <strain evidence="2">4040</strain>
        <strain evidence="4">P415</strain>
        <strain evidence="5">P421</strain>
    </source>
</reference>
<dbReference type="EMBL" id="RCMG01000602">
    <property type="protein sequence ID" value="KAG2851536.1"/>
    <property type="molecule type" value="Genomic_DNA"/>
</dbReference>
<dbReference type="EMBL" id="RCML01000302">
    <property type="protein sequence ID" value="KAG2981630.1"/>
    <property type="molecule type" value="Genomic_DNA"/>
</dbReference>
<dbReference type="PANTHER" id="PTHR40866:SF1">
    <property type="entry name" value="BED-TYPE DOMAIN-CONTAINING PROTEIN"/>
    <property type="match status" value="1"/>
</dbReference>
<proteinExistence type="predicted"/>
<dbReference type="EMBL" id="RCMK01000609">
    <property type="protein sequence ID" value="KAG2919331.1"/>
    <property type="molecule type" value="Genomic_DNA"/>
</dbReference>
<evidence type="ECO:0000313" key="1">
    <source>
        <dbReference type="EMBL" id="KAG2851536.1"/>
    </source>
</evidence>
<dbReference type="PANTHER" id="PTHR40866">
    <property type="entry name" value="BED-TYPE DOMAIN-CONTAINING PROTEIN"/>
    <property type="match status" value="1"/>
</dbReference>
<sequence length="148" mass="16856">MQAASPGETGTLASCVRQRSINLFGWMEWILKNNIHLNFCESEKARRYTKLDPICVQTLCRSLHKVARAVEAKLAAEMPDQFGLIIDGWTHASEHYLAVFGWYMVGSTPFYPLLAMAPLLNEPGDDHSAETHRVFLQEMLRRLQQGHQ</sequence>
<dbReference type="AlphaFoldDB" id="A0A8T1CD61"/>
<protein>
    <submittedName>
        <fullName evidence="2">Uncharacterized protein</fullName>
    </submittedName>
</protein>
<dbReference type="Proteomes" id="UP000774804">
    <property type="component" value="Unassembled WGS sequence"/>
</dbReference>
<dbReference type="Proteomes" id="UP000736787">
    <property type="component" value="Unassembled WGS sequence"/>
</dbReference>
<comment type="caution">
    <text evidence="2">The sequence shown here is derived from an EMBL/GenBank/DDBJ whole genome shotgun (WGS) entry which is preliminary data.</text>
</comment>